<feature type="chain" id="PRO_5021879965" description="UrcA family protein" evidence="1">
    <location>
        <begin position="26"/>
        <end position="95"/>
    </location>
</feature>
<reference evidence="2 3" key="1">
    <citation type="submission" date="2019-06" db="EMBL/GenBank/DDBJ databases">
        <title>Genomic Encyclopedia of Type Strains, Phase IV (KMG-V): Genome sequencing to study the core and pangenomes of soil and plant-associated prokaryotes.</title>
        <authorList>
            <person name="Whitman W."/>
        </authorList>
    </citation>
    <scope>NUCLEOTIDE SEQUENCE [LARGE SCALE GENOMIC DNA]</scope>
    <source>
        <strain evidence="2 3">BR 11140</strain>
    </source>
</reference>
<sequence length="95" mass="9369">MTAMFKSIACALFALGSLTSSAAWAADATATPCGPAPTLSLKRLDPPPASINGDAFVAQVNSYAAKAKARSACLARVAANSGTTNPAMAPAPSGD</sequence>
<comment type="caution">
    <text evidence="2">The sequence shown here is derived from an EMBL/GenBank/DDBJ whole genome shotgun (WGS) entry which is preliminary data.</text>
</comment>
<evidence type="ECO:0008006" key="4">
    <source>
        <dbReference type="Google" id="ProtNLM"/>
    </source>
</evidence>
<evidence type="ECO:0000256" key="1">
    <source>
        <dbReference type="SAM" id="SignalP"/>
    </source>
</evidence>
<dbReference type="AlphaFoldDB" id="A0A560IHZ1"/>
<accession>A0A560IHZ1</accession>
<dbReference type="EMBL" id="VITT01000009">
    <property type="protein sequence ID" value="TWB58662.1"/>
    <property type="molecule type" value="Genomic_DNA"/>
</dbReference>
<name>A0A560IHZ1_9PROT</name>
<evidence type="ECO:0000313" key="2">
    <source>
        <dbReference type="EMBL" id="TWB58662.1"/>
    </source>
</evidence>
<evidence type="ECO:0000313" key="3">
    <source>
        <dbReference type="Proteomes" id="UP000318050"/>
    </source>
</evidence>
<dbReference type="Proteomes" id="UP000318050">
    <property type="component" value="Unassembled WGS sequence"/>
</dbReference>
<protein>
    <recommendedName>
        <fullName evidence="4">UrcA family protein</fullName>
    </recommendedName>
</protein>
<organism evidence="2 3">
    <name type="scientific">Nitrospirillum amazonense</name>
    <dbReference type="NCBI Taxonomy" id="28077"/>
    <lineage>
        <taxon>Bacteria</taxon>
        <taxon>Pseudomonadati</taxon>
        <taxon>Pseudomonadota</taxon>
        <taxon>Alphaproteobacteria</taxon>
        <taxon>Rhodospirillales</taxon>
        <taxon>Azospirillaceae</taxon>
        <taxon>Nitrospirillum</taxon>
    </lineage>
</organism>
<proteinExistence type="predicted"/>
<feature type="signal peptide" evidence="1">
    <location>
        <begin position="1"/>
        <end position="25"/>
    </location>
</feature>
<gene>
    <name evidence="2" type="ORF">FBZ92_109153</name>
</gene>
<keyword evidence="1" id="KW-0732">Signal</keyword>